<reference evidence="1 2" key="1">
    <citation type="submission" date="2017-01" db="EMBL/GenBank/DDBJ databases">
        <authorList>
            <consortium name="Urmite Genomes"/>
        </authorList>
    </citation>
    <scope>NUCLEOTIDE SEQUENCE [LARGE SCALE GENOMIC DNA]</scope>
    <source>
        <strain evidence="1 2">AB215</strain>
    </source>
</reference>
<evidence type="ECO:0000313" key="2">
    <source>
        <dbReference type="Proteomes" id="UP000240424"/>
    </source>
</evidence>
<gene>
    <name evidence="1" type="ORF">MNAB215_4503</name>
</gene>
<keyword evidence="2" id="KW-1185">Reference proteome</keyword>
<accession>A0A2U3PEX9</accession>
<proteinExistence type="predicted"/>
<evidence type="ECO:0000313" key="1">
    <source>
        <dbReference type="EMBL" id="SPM42283.1"/>
    </source>
</evidence>
<protein>
    <submittedName>
        <fullName evidence="1">Mycobacterium numidiamassiliense ORFan</fullName>
    </submittedName>
</protein>
<dbReference type="AlphaFoldDB" id="A0A2U3PEX9"/>
<organism evidence="1 2">
    <name type="scientific">Mycobacterium numidiamassiliense</name>
    <dbReference type="NCBI Taxonomy" id="1841861"/>
    <lineage>
        <taxon>Bacteria</taxon>
        <taxon>Bacillati</taxon>
        <taxon>Actinomycetota</taxon>
        <taxon>Actinomycetes</taxon>
        <taxon>Mycobacteriales</taxon>
        <taxon>Mycobacteriaceae</taxon>
        <taxon>Mycobacterium</taxon>
    </lineage>
</organism>
<name>A0A2U3PEX9_9MYCO</name>
<dbReference type="EMBL" id="FUEZ01000004">
    <property type="protein sequence ID" value="SPM42283.1"/>
    <property type="molecule type" value="Genomic_DNA"/>
</dbReference>
<dbReference type="STRING" id="1841861.GCA_900157365_02823"/>
<sequence>MLLRTDSLRCAADPSFRAGADVKREPLGGRSS</sequence>
<dbReference type="Proteomes" id="UP000240424">
    <property type="component" value="Unassembled WGS sequence"/>
</dbReference>